<sequence>MHNNMSHCIDINSPYCPCLLADTNHCVSCSRLQGKETCDCNWAGVCVMYEKHWQPKKHTSRGGEGTVVRVEVETEYQVIQQINQDTYRLEFNLPDDFAKSLDKAGSFIFMRKPGDPDFYHFPVGIMKVNQNKIQVVVEAVGPKSRRILTSGDTNLLVRGPYFNGVLGQPWIDNTENSRILLVAGGMGQAPALAIASKLMKKNNKVTALLAPGHTGEIFVDIELIELGIEVENVVSMRRSGISRLTCLFADHDLVVSAGPDEQHYGVIDAMALAGVNLPMAATNNATMCCGEGICGSCQKETSDNRFIRTCKVQTNFMNLVRD</sequence>
<evidence type="ECO:0000313" key="1">
    <source>
        <dbReference type="EMBL" id="MPL60313.1"/>
    </source>
</evidence>
<dbReference type="InterPro" id="IPR039261">
    <property type="entry name" value="FNR_nucleotide-bd"/>
</dbReference>
<dbReference type="CDD" id="cd06192">
    <property type="entry name" value="DHOD_e_trans_like"/>
    <property type="match status" value="1"/>
</dbReference>
<dbReference type="PANTHER" id="PTHR43513:SF3">
    <property type="entry name" value="DIHYDROOROTATE DEHYDROGENASE B (NAD(+)), ELECTRON TRANSFER SUBUNIT-RELATED"/>
    <property type="match status" value="1"/>
</dbReference>
<dbReference type="EMBL" id="VSSQ01000012">
    <property type="protein sequence ID" value="MPL60313.1"/>
    <property type="molecule type" value="Genomic_DNA"/>
</dbReference>
<dbReference type="GO" id="GO:0051537">
    <property type="term" value="F:2 iron, 2 sulfur cluster binding"/>
    <property type="evidence" value="ECO:0007669"/>
    <property type="project" value="InterPro"/>
</dbReference>
<dbReference type="PANTHER" id="PTHR43513">
    <property type="entry name" value="DIHYDROOROTATE DEHYDROGENASE B (NAD(+)), ELECTRON TRANSFER SUBUNIT"/>
    <property type="match status" value="1"/>
</dbReference>
<gene>
    <name evidence="1" type="primary">pyrK_3</name>
    <name evidence="1" type="ORF">SDC9_05871</name>
</gene>
<name>A0A644T085_9ZZZZ</name>
<comment type="caution">
    <text evidence="1">The sequence shown here is derived from an EMBL/GenBank/DDBJ whole genome shotgun (WGS) entry which is preliminary data.</text>
</comment>
<proteinExistence type="predicted"/>
<dbReference type="Gene3D" id="3.40.50.80">
    <property type="entry name" value="Nucleotide-binding domain of ferredoxin-NADP reductase (FNR) module"/>
    <property type="match status" value="1"/>
</dbReference>
<dbReference type="InterPro" id="IPR050353">
    <property type="entry name" value="PyrK_electron_transfer"/>
</dbReference>
<dbReference type="InterPro" id="IPR006058">
    <property type="entry name" value="2Fe2S_fd_BS"/>
</dbReference>
<dbReference type="SUPFAM" id="SSF52343">
    <property type="entry name" value="Ferredoxin reductase-like, C-terminal NADP-linked domain"/>
    <property type="match status" value="1"/>
</dbReference>
<dbReference type="PROSITE" id="PS00197">
    <property type="entry name" value="2FE2S_FER_1"/>
    <property type="match status" value="1"/>
</dbReference>
<protein>
    <submittedName>
        <fullName evidence="1">Dihydroorotate dehydrogenase B (NAD(+)), electron transfer subunit</fullName>
    </submittedName>
</protein>
<dbReference type="AlphaFoldDB" id="A0A644T085"/>
<organism evidence="1">
    <name type="scientific">bioreactor metagenome</name>
    <dbReference type="NCBI Taxonomy" id="1076179"/>
    <lineage>
        <taxon>unclassified sequences</taxon>
        <taxon>metagenomes</taxon>
        <taxon>ecological metagenomes</taxon>
    </lineage>
</organism>
<reference evidence="1" key="1">
    <citation type="submission" date="2019-08" db="EMBL/GenBank/DDBJ databases">
        <authorList>
            <person name="Kucharzyk K."/>
            <person name="Murdoch R.W."/>
            <person name="Higgins S."/>
            <person name="Loffler F."/>
        </authorList>
    </citation>
    <scope>NUCLEOTIDE SEQUENCE</scope>
</reference>
<accession>A0A644T085</accession>